<dbReference type="SMART" id="SM00409">
    <property type="entry name" value="IG"/>
    <property type="match status" value="1"/>
</dbReference>
<dbReference type="InterPro" id="IPR013320">
    <property type="entry name" value="ConA-like_dom_sf"/>
</dbReference>
<dbReference type="AlphaFoldDB" id="A0A1U9NKE5"/>
<dbReference type="SMART" id="SM00560">
    <property type="entry name" value="LamGL"/>
    <property type="match status" value="1"/>
</dbReference>
<dbReference type="InterPro" id="IPR036179">
    <property type="entry name" value="Ig-like_dom_sf"/>
</dbReference>
<dbReference type="PROSITE" id="PS50835">
    <property type="entry name" value="IG_LIKE"/>
    <property type="match status" value="1"/>
</dbReference>
<keyword evidence="6" id="KW-1185">Reference proteome</keyword>
<evidence type="ECO:0000313" key="6">
    <source>
        <dbReference type="Proteomes" id="UP000189674"/>
    </source>
</evidence>
<evidence type="ECO:0000256" key="3">
    <source>
        <dbReference type="SAM" id="SignalP"/>
    </source>
</evidence>
<keyword evidence="1 3" id="KW-0732">Signal</keyword>
<dbReference type="Pfam" id="PF13385">
    <property type="entry name" value="Laminin_G_3"/>
    <property type="match status" value="1"/>
</dbReference>
<organism evidence="5 6">
    <name type="scientific">Anaerohalosphaera lusitana</name>
    <dbReference type="NCBI Taxonomy" id="1936003"/>
    <lineage>
        <taxon>Bacteria</taxon>
        <taxon>Pseudomonadati</taxon>
        <taxon>Planctomycetota</taxon>
        <taxon>Phycisphaerae</taxon>
        <taxon>Sedimentisphaerales</taxon>
        <taxon>Anaerohalosphaeraceae</taxon>
        <taxon>Anaerohalosphaera</taxon>
    </lineage>
</organism>
<dbReference type="InterPro" id="IPR006558">
    <property type="entry name" value="LamG-like"/>
</dbReference>
<feature type="chain" id="PRO_5013341564" evidence="3">
    <location>
        <begin position="23"/>
        <end position="658"/>
    </location>
</feature>
<protein>
    <submittedName>
        <fullName evidence="5">Laminin G domain protein</fullName>
    </submittedName>
</protein>
<dbReference type="InterPro" id="IPR013783">
    <property type="entry name" value="Ig-like_fold"/>
</dbReference>
<dbReference type="Proteomes" id="UP000189674">
    <property type="component" value="Chromosome"/>
</dbReference>
<dbReference type="RefSeq" id="WP_146660757.1">
    <property type="nucleotide sequence ID" value="NZ_CP019791.1"/>
</dbReference>
<evidence type="ECO:0000256" key="2">
    <source>
        <dbReference type="ARBA" id="ARBA00023157"/>
    </source>
</evidence>
<proteinExistence type="predicted"/>
<dbReference type="Gene3D" id="2.60.40.10">
    <property type="entry name" value="Immunoglobulins"/>
    <property type="match status" value="1"/>
</dbReference>
<dbReference type="Pfam" id="PF13927">
    <property type="entry name" value="Ig_3"/>
    <property type="match status" value="1"/>
</dbReference>
<dbReference type="InterPro" id="IPR007110">
    <property type="entry name" value="Ig-like_dom"/>
</dbReference>
<evidence type="ECO:0000256" key="1">
    <source>
        <dbReference type="ARBA" id="ARBA00022729"/>
    </source>
</evidence>
<dbReference type="STRING" id="1936003.STSP2_01215"/>
<feature type="domain" description="Ig-like" evidence="4">
    <location>
        <begin position="308"/>
        <end position="393"/>
    </location>
</feature>
<keyword evidence="2" id="KW-1015">Disulfide bond</keyword>
<dbReference type="Gene3D" id="2.60.120.200">
    <property type="match status" value="1"/>
</dbReference>
<dbReference type="SUPFAM" id="SSF49899">
    <property type="entry name" value="Concanavalin A-like lectins/glucanases"/>
    <property type="match status" value="1"/>
</dbReference>
<dbReference type="InterPro" id="IPR003599">
    <property type="entry name" value="Ig_sub"/>
</dbReference>
<dbReference type="SMART" id="SM00282">
    <property type="entry name" value="LamG"/>
    <property type="match status" value="1"/>
</dbReference>
<gene>
    <name evidence="5" type="ORF">STSP2_01215</name>
</gene>
<evidence type="ECO:0000313" key="5">
    <source>
        <dbReference type="EMBL" id="AQT68060.1"/>
    </source>
</evidence>
<sequence precursor="true">MKTKGLTAVFAFLLILAGISNAAATYVDADLTNTTLADGTALNVTTSPVNPEDVTTSGSTAAGNDHWHIRTGYSNDSDVFSSIESSDSPTLRTTITGLQAGGLYKVSVFYWVAGDGTPFGNQEWDISAGLDETDITEYFWDGGIEVTDSSYFDSSVLLSEGDRRLFEIKLGTIMADSTGEIQVFIDDHPGNDDRTWYDGVSFEVNTSASMPTPESGADNVSEDVVISWYSGFGVDVASHEVYLSLPNDPNVGTAYTASIQDDDSGTASYNPGGLQRDAVYTWRVDEVLADDTVVQGSEWTFETLPSVPQITTQPADYVSVQPGEDAQFYVEATNPFTNDSTGMTYQWYHDGDLISGATSSTMTLLDVTDSDHGEYNCIVTITDNGASTPSDAGLLNIERLVQYHSFDSSLADMAGVNDGIYLTVDPNSASTVNYGVGFANQALALDSQGYVDLGVVGCPRAGLGLENGTVECWVKTTSAGTVMGVFEDEPQYYTTAFRLEVTADGSVSCLVRDADPTSTEAAAGQITDGEWHHIAASWQTSDQGGGMTIYIDGAVAGASTVSGVSNEFNPWTYGLFVGAVNSRGNVANPFNGLLDELKVYNYSMTAEQIAEVYYQYTGIATCVNPPAMDLTGDCVVDIADMAEFAGSWLDCGRVPSCN</sequence>
<name>A0A1U9NKE5_9BACT</name>
<dbReference type="EMBL" id="CP019791">
    <property type="protein sequence ID" value="AQT68060.1"/>
    <property type="molecule type" value="Genomic_DNA"/>
</dbReference>
<dbReference type="SUPFAM" id="SSF48726">
    <property type="entry name" value="Immunoglobulin"/>
    <property type="match status" value="1"/>
</dbReference>
<evidence type="ECO:0000259" key="4">
    <source>
        <dbReference type="PROSITE" id="PS50835"/>
    </source>
</evidence>
<dbReference type="OrthoDB" id="218987at2"/>
<feature type="signal peptide" evidence="3">
    <location>
        <begin position="1"/>
        <end position="22"/>
    </location>
</feature>
<dbReference type="KEGG" id="alus:STSP2_01215"/>
<dbReference type="InterPro" id="IPR001791">
    <property type="entry name" value="Laminin_G"/>
</dbReference>
<accession>A0A1U9NKE5</accession>
<reference evidence="6" key="1">
    <citation type="submission" date="2017-02" db="EMBL/GenBank/DDBJ databases">
        <title>Comparative genomics and description of representatives of a novel lineage of planctomycetes thriving in anoxic sediments.</title>
        <authorList>
            <person name="Spring S."/>
            <person name="Bunk B."/>
            <person name="Sproer C."/>
        </authorList>
    </citation>
    <scope>NUCLEOTIDE SEQUENCE [LARGE SCALE GENOMIC DNA]</scope>
    <source>
        <strain evidence="6">ST-NAGAB-D1</strain>
    </source>
</reference>